<keyword evidence="3" id="KW-1185">Reference proteome</keyword>
<evidence type="ECO:0000313" key="2">
    <source>
        <dbReference type="EMBL" id="ANP47233.1"/>
    </source>
</evidence>
<dbReference type="KEGG" id="cbot:ATE48_15545"/>
<dbReference type="AlphaFoldDB" id="A0A1B1AL08"/>
<dbReference type="InParanoid" id="A0A1B1AL08"/>
<gene>
    <name evidence="2" type="ORF">ATE48_15545</name>
</gene>
<sequence>MASWVQKVAAAAIALALVAGPTASAQPDLRDYLTQQLDNQEPDNAERGFAHAVGPLSGVLSSGASAELPLTLRAGQEIRIVGVCDQACDDLDLRVVNPRGEILALDTRGNARPVVDLRAEMFGQHTIEVGMVDCRAPRCRFAVNVYTR</sequence>
<feature type="chain" id="PRO_5008518952" evidence="1">
    <location>
        <begin position="26"/>
        <end position="148"/>
    </location>
</feature>
<feature type="signal peptide" evidence="1">
    <location>
        <begin position="1"/>
        <end position="25"/>
    </location>
</feature>
<name>A0A1B1AL08_9PROT</name>
<organism evidence="2 3">
    <name type="scientific">Candidatus Viadribacter manganicus</name>
    <dbReference type="NCBI Taxonomy" id="1759059"/>
    <lineage>
        <taxon>Bacteria</taxon>
        <taxon>Pseudomonadati</taxon>
        <taxon>Pseudomonadota</taxon>
        <taxon>Alphaproteobacteria</taxon>
        <taxon>Hyphomonadales</taxon>
        <taxon>Hyphomonadaceae</taxon>
        <taxon>Candidatus Viadribacter</taxon>
    </lineage>
</organism>
<keyword evidence="1" id="KW-0732">Signal</keyword>
<dbReference type="EMBL" id="CP013244">
    <property type="protein sequence ID" value="ANP47233.1"/>
    <property type="molecule type" value="Genomic_DNA"/>
</dbReference>
<accession>A0A1B1AL08</accession>
<dbReference type="STRING" id="1759059.ATE48_15545"/>
<proteinExistence type="predicted"/>
<dbReference type="OrthoDB" id="71876at2"/>
<evidence type="ECO:0000256" key="1">
    <source>
        <dbReference type="SAM" id="SignalP"/>
    </source>
</evidence>
<dbReference type="RefSeq" id="WP_066773052.1">
    <property type="nucleotide sequence ID" value="NZ_CP013244.1"/>
</dbReference>
<dbReference type="Proteomes" id="UP000092498">
    <property type="component" value="Chromosome"/>
</dbReference>
<protein>
    <submittedName>
        <fullName evidence="2">Uncharacterized protein</fullName>
    </submittedName>
</protein>
<evidence type="ECO:0000313" key="3">
    <source>
        <dbReference type="Proteomes" id="UP000092498"/>
    </source>
</evidence>
<reference evidence="2 3" key="1">
    <citation type="submission" date="2015-11" db="EMBL/GenBank/DDBJ databases">
        <title>Whole-Genome Sequence of Candidatus Oderbacter manganicum from the National Park Lower Oder Valley, Germany.</title>
        <authorList>
            <person name="Braun B."/>
            <person name="Liere K."/>
            <person name="Szewzyk U."/>
        </authorList>
    </citation>
    <scope>NUCLEOTIDE SEQUENCE [LARGE SCALE GENOMIC DNA]</scope>
    <source>
        <strain evidence="2 3">OTSz_A_272</strain>
    </source>
</reference>